<accession>A0A9X1LDK1</accession>
<evidence type="ECO:0000313" key="1">
    <source>
        <dbReference type="EMBL" id="MCB4825385.1"/>
    </source>
</evidence>
<dbReference type="RefSeq" id="WP_226614263.1">
    <property type="nucleotide sequence ID" value="NZ_JAJAQI010000089.1"/>
</dbReference>
<protein>
    <submittedName>
        <fullName evidence="1">Uncharacterized protein</fullName>
    </submittedName>
</protein>
<keyword evidence="2" id="KW-1185">Reference proteome</keyword>
<reference evidence="1" key="1">
    <citation type="submission" date="2021-10" db="EMBL/GenBank/DDBJ databases">
        <title>Roseicella aerolatum sp. nov., isolated from aerosols of e-waste dismantling site.</title>
        <authorList>
            <person name="Qin T."/>
        </authorList>
    </citation>
    <scope>NUCLEOTIDE SEQUENCE</scope>
    <source>
        <strain evidence="1">GB24</strain>
    </source>
</reference>
<organism evidence="1 2">
    <name type="scientific">Roseicella aerolata</name>
    <dbReference type="NCBI Taxonomy" id="2883479"/>
    <lineage>
        <taxon>Bacteria</taxon>
        <taxon>Pseudomonadati</taxon>
        <taxon>Pseudomonadota</taxon>
        <taxon>Alphaproteobacteria</taxon>
        <taxon>Acetobacterales</taxon>
        <taxon>Roseomonadaceae</taxon>
        <taxon>Roseicella</taxon>
    </lineage>
</organism>
<dbReference type="EMBL" id="JAJAQI010000089">
    <property type="protein sequence ID" value="MCB4825385.1"/>
    <property type="molecule type" value="Genomic_DNA"/>
</dbReference>
<gene>
    <name evidence="1" type="ORF">LHA35_27105</name>
</gene>
<name>A0A9X1LDK1_9PROT</name>
<sequence>MPDAEPARAALADLAPAAPEEVAEALAYALRHNERGRPRRGAVAGWDFAAGIAAEHLAGHLARAGFVVMKRRPARPHSAG</sequence>
<dbReference type="AlphaFoldDB" id="A0A9X1LDK1"/>
<evidence type="ECO:0000313" key="2">
    <source>
        <dbReference type="Proteomes" id="UP001139311"/>
    </source>
</evidence>
<comment type="caution">
    <text evidence="1">The sequence shown here is derived from an EMBL/GenBank/DDBJ whole genome shotgun (WGS) entry which is preliminary data.</text>
</comment>
<proteinExistence type="predicted"/>
<dbReference type="Proteomes" id="UP001139311">
    <property type="component" value="Unassembled WGS sequence"/>
</dbReference>